<dbReference type="AlphaFoldDB" id="A0A0F7ZZK2"/>
<keyword evidence="8" id="KW-1185">Reference proteome</keyword>
<dbReference type="SUPFAM" id="SSF53474">
    <property type="entry name" value="alpha/beta-Hydrolases"/>
    <property type="match status" value="1"/>
</dbReference>
<feature type="domain" description="Fungal lipase-type" evidence="6">
    <location>
        <begin position="99"/>
        <end position="253"/>
    </location>
</feature>
<dbReference type="PANTHER" id="PTHR45856:SF25">
    <property type="entry name" value="FUNGAL LIPASE-LIKE DOMAIN-CONTAINING PROTEIN"/>
    <property type="match status" value="1"/>
</dbReference>
<evidence type="ECO:0000256" key="1">
    <source>
        <dbReference type="ARBA" id="ARBA00043996"/>
    </source>
</evidence>
<proteinExistence type="inferred from homology"/>
<evidence type="ECO:0000259" key="6">
    <source>
        <dbReference type="Pfam" id="PF01764"/>
    </source>
</evidence>
<dbReference type="EMBL" id="KQ030526">
    <property type="protein sequence ID" value="KJZ74367.1"/>
    <property type="molecule type" value="Genomic_DNA"/>
</dbReference>
<organism evidence="7 8">
    <name type="scientific">Hirsutella minnesotensis 3608</name>
    <dbReference type="NCBI Taxonomy" id="1043627"/>
    <lineage>
        <taxon>Eukaryota</taxon>
        <taxon>Fungi</taxon>
        <taxon>Dikarya</taxon>
        <taxon>Ascomycota</taxon>
        <taxon>Pezizomycotina</taxon>
        <taxon>Sordariomycetes</taxon>
        <taxon>Hypocreomycetidae</taxon>
        <taxon>Hypocreales</taxon>
        <taxon>Ophiocordycipitaceae</taxon>
        <taxon>Hirsutella</taxon>
    </lineage>
</organism>
<dbReference type="Pfam" id="PF01764">
    <property type="entry name" value="Lipase_3"/>
    <property type="match status" value="1"/>
</dbReference>
<evidence type="ECO:0000313" key="7">
    <source>
        <dbReference type="EMBL" id="KJZ74367.1"/>
    </source>
</evidence>
<dbReference type="InterPro" id="IPR002921">
    <property type="entry name" value="Fungal_lipase-type"/>
</dbReference>
<gene>
    <name evidence="7" type="ORF">HIM_06177</name>
</gene>
<evidence type="ECO:0000313" key="8">
    <source>
        <dbReference type="Proteomes" id="UP000054481"/>
    </source>
</evidence>
<keyword evidence="5" id="KW-0732">Signal</keyword>
<dbReference type="Proteomes" id="UP000054481">
    <property type="component" value="Unassembled WGS sequence"/>
</dbReference>
<name>A0A0F7ZZK2_9HYPO</name>
<accession>A0A0F7ZZK2</accession>
<comment type="catalytic activity">
    <reaction evidence="3">
        <text>a monoacylglycerol + H2O = glycerol + a fatty acid + H(+)</text>
        <dbReference type="Rhea" id="RHEA:15245"/>
        <dbReference type="ChEBI" id="CHEBI:15377"/>
        <dbReference type="ChEBI" id="CHEBI:15378"/>
        <dbReference type="ChEBI" id="CHEBI:17408"/>
        <dbReference type="ChEBI" id="CHEBI:17754"/>
        <dbReference type="ChEBI" id="CHEBI:28868"/>
    </reaction>
</comment>
<protein>
    <recommendedName>
        <fullName evidence="6">Fungal lipase-type domain-containing protein</fullName>
    </recommendedName>
</protein>
<dbReference type="OrthoDB" id="426718at2759"/>
<dbReference type="CDD" id="cd00519">
    <property type="entry name" value="Lipase_3"/>
    <property type="match status" value="1"/>
</dbReference>
<feature type="signal peptide" evidence="5">
    <location>
        <begin position="1"/>
        <end position="16"/>
    </location>
</feature>
<evidence type="ECO:0000256" key="3">
    <source>
        <dbReference type="ARBA" id="ARBA00048461"/>
    </source>
</evidence>
<evidence type="ECO:0000256" key="4">
    <source>
        <dbReference type="SAM" id="MobiDB-lite"/>
    </source>
</evidence>
<dbReference type="InterPro" id="IPR051218">
    <property type="entry name" value="Sec_MonoDiacylglyc_Lipase"/>
</dbReference>
<feature type="chain" id="PRO_5002526306" description="Fungal lipase-type domain-containing protein" evidence="5">
    <location>
        <begin position="17"/>
        <end position="323"/>
    </location>
</feature>
<comment type="similarity">
    <text evidence="1">Belongs to the AB hydrolase superfamily. Lipase family. Class 3 subfamily.</text>
</comment>
<sequence>MRPSLLLAVFVAETLALVPRAPDDSAADANKPSTDPPQPVPAEDVSDFSQAAGLVQQTYCNSTPDGMRIGDGTVLWSYGDGRSIQRSIIYWSKSLGVVLTYEGTDLKSLTSILNDIKFLPTAPDGRYASALPNGSRVFRGFQQALLKSADQVEQNVKAALDKYPGQLTVVGHSQGAGIALLAGVWFRAMLRDSSPSTKVRLINFGLVRTGNQQFADGVDALFPPTKGNSLRSQDFSSGYVVNGRDWVPHAPPQARGIFRHPSGQVWINPANSTNWMRYPGQENPAGANSASPEFPSFDDHQGVYFHTQIGAFKGRCPATVGQD</sequence>
<evidence type="ECO:0000256" key="2">
    <source>
        <dbReference type="ARBA" id="ARBA00047591"/>
    </source>
</evidence>
<feature type="region of interest" description="Disordered" evidence="4">
    <location>
        <begin position="22"/>
        <end position="44"/>
    </location>
</feature>
<dbReference type="InterPro" id="IPR029058">
    <property type="entry name" value="AB_hydrolase_fold"/>
</dbReference>
<evidence type="ECO:0000256" key="5">
    <source>
        <dbReference type="SAM" id="SignalP"/>
    </source>
</evidence>
<comment type="catalytic activity">
    <reaction evidence="2">
        <text>a diacylglycerol + H2O = a monoacylglycerol + a fatty acid + H(+)</text>
        <dbReference type="Rhea" id="RHEA:32731"/>
        <dbReference type="ChEBI" id="CHEBI:15377"/>
        <dbReference type="ChEBI" id="CHEBI:15378"/>
        <dbReference type="ChEBI" id="CHEBI:17408"/>
        <dbReference type="ChEBI" id="CHEBI:18035"/>
        <dbReference type="ChEBI" id="CHEBI:28868"/>
    </reaction>
</comment>
<reference evidence="7 8" key="1">
    <citation type="journal article" date="2014" name="Genome Biol. Evol.">
        <title>Comparative genomics and transcriptomics analyses reveal divergent lifestyle features of nematode endoparasitic fungus Hirsutella minnesotensis.</title>
        <authorList>
            <person name="Lai Y."/>
            <person name="Liu K."/>
            <person name="Zhang X."/>
            <person name="Zhang X."/>
            <person name="Li K."/>
            <person name="Wang N."/>
            <person name="Shu C."/>
            <person name="Wu Y."/>
            <person name="Wang C."/>
            <person name="Bushley K.E."/>
            <person name="Xiang M."/>
            <person name="Liu X."/>
        </authorList>
    </citation>
    <scope>NUCLEOTIDE SEQUENCE [LARGE SCALE GENOMIC DNA]</scope>
    <source>
        <strain evidence="7 8">3608</strain>
    </source>
</reference>
<dbReference type="GO" id="GO:0006629">
    <property type="term" value="P:lipid metabolic process"/>
    <property type="evidence" value="ECO:0007669"/>
    <property type="project" value="InterPro"/>
</dbReference>
<dbReference type="Gene3D" id="3.40.50.1820">
    <property type="entry name" value="alpha/beta hydrolase"/>
    <property type="match status" value="1"/>
</dbReference>
<dbReference type="PANTHER" id="PTHR45856">
    <property type="entry name" value="ALPHA/BETA-HYDROLASES SUPERFAMILY PROTEIN"/>
    <property type="match status" value="1"/>
</dbReference>